<protein>
    <submittedName>
        <fullName evidence="2">TIR domain-containing protein</fullName>
    </submittedName>
</protein>
<evidence type="ECO:0000313" key="2">
    <source>
        <dbReference type="EMBL" id="TRL32512.1"/>
    </source>
</evidence>
<gene>
    <name evidence="2" type="ORF">FM996_11855</name>
</gene>
<dbReference type="InterPro" id="IPR035897">
    <property type="entry name" value="Toll_tir_struct_dom_sf"/>
</dbReference>
<feature type="domain" description="TIR" evidence="1">
    <location>
        <begin position="73"/>
        <end position="166"/>
    </location>
</feature>
<sequence length="186" mass="20812">MFNGIGELTSETVGVTEITSENRDHVRAFLEQKFNIGKRDAIIFLPPDNILDHEIYQMLCRHELAVGLLPIKIFLSHKGVDKAIVRDFKKTLDLLGFKPWLDEEAMPAGTPLQRGIRSGFSESCAAVFFVTPNFVDEKYLATEVDYAIEEKTKRGDQFAIITLVFGSSTVKGTVPELLHRGAVADR</sequence>
<dbReference type="GO" id="GO:0007165">
    <property type="term" value="P:signal transduction"/>
    <property type="evidence" value="ECO:0007669"/>
    <property type="project" value="InterPro"/>
</dbReference>
<comment type="caution">
    <text evidence="2">The sequence shown here is derived from an EMBL/GenBank/DDBJ whole genome shotgun (WGS) entry which is preliminary data.</text>
</comment>
<dbReference type="InterPro" id="IPR000157">
    <property type="entry name" value="TIR_dom"/>
</dbReference>
<organism evidence="2 3">
    <name type="scientific">Methylosinus sporium</name>
    <dbReference type="NCBI Taxonomy" id="428"/>
    <lineage>
        <taxon>Bacteria</taxon>
        <taxon>Pseudomonadati</taxon>
        <taxon>Pseudomonadota</taxon>
        <taxon>Alphaproteobacteria</taxon>
        <taxon>Hyphomicrobiales</taxon>
        <taxon>Methylocystaceae</taxon>
        <taxon>Methylosinus</taxon>
    </lineage>
</organism>
<dbReference type="EMBL" id="VJMF01000046">
    <property type="protein sequence ID" value="TRL32512.1"/>
    <property type="molecule type" value="Genomic_DNA"/>
</dbReference>
<dbReference type="Gene3D" id="3.40.50.10140">
    <property type="entry name" value="Toll/interleukin-1 receptor homology (TIR) domain"/>
    <property type="match status" value="1"/>
</dbReference>
<feature type="non-terminal residue" evidence="2">
    <location>
        <position position="186"/>
    </location>
</feature>
<evidence type="ECO:0000313" key="3">
    <source>
        <dbReference type="Proteomes" id="UP000316781"/>
    </source>
</evidence>
<accession>A0A549SSA3</accession>
<dbReference type="Proteomes" id="UP000316781">
    <property type="component" value="Unassembled WGS sequence"/>
</dbReference>
<reference evidence="2 3" key="1">
    <citation type="submission" date="2019-07" db="EMBL/GenBank/DDBJ databases">
        <title>Ln-dependent methylotrophs.</title>
        <authorList>
            <person name="Tani A."/>
        </authorList>
    </citation>
    <scope>NUCLEOTIDE SEQUENCE [LARGE SCALE GENOMIC DNA]</scope>
    <source>
        <strain evidence="2 3">SM89A</strain>
    </source>
</reference>
<evidence type="ECO:0000259" key="1">
    <source>
        <dbReference type="Pfam" id="PF13676"/>
    </source>
</evidence>
<dbReference type="Pfam" id="PF13676">
    <property type="entry name" value="TIR_2"/>
    <property type="match status" value="1"/>
</dbReference>
<proteinExistence type="predicted"/>
<name>A0A549SSA3_METSR</name>
<dbReference type="AlphaFoldDB" id="A0A549SSA3"/>
<dbReference type="SUPFAM" id="SSF52200">
    <property type="entry name" value="Toll/Interleukin receptor TIR domain"/>
    <property type="match status" value="1"/>
</dbReference>